<keyword evidence="1" id="KW-0812">Transmembrane</keyword>
<comment type="caution">
    <text evidence="2">The sequence shown here is derived from an EMBL/GenBank/DDBJ whole genome shotgun (WGS) entry which is preliminary data.</text>
</comment>
<dbReference type="RefSeq" id="WP_377867748.1">
    <property type="nucleotide sequence ID" value="NZ_JBHMAY010000001.1"/>
</dbReference>
<keyword evidence="1" id="KW-1133">Transmembrane helix</keyword>
<gene>
    <name evidence="2" type="ORF">ACFORO_06270</name>
</gene>
<evidence type="ECO:0000256" key="1">
    <source>
        <dbReference type="SAM" id="Phobius"/>
    </source>
</evidence>
<name>A0ABV7Q936_9PSEU</name>
<reference evidence="3" key="1">
    <citation type="journal article" date="2019" name="Int. J. Syst. Evol. Microbiol.">
        <title>The Global Catalogue of Microorganisms (GCM) 10K type strain sequencing project: providing services to taxonomists for standard genome sequencing and annotation.</title>
        <authorList>
            <consortium name="The Broad Institute Genomics Platform"/>
            <consortium name="The Broad Institute Genome Sequencing Center for Infectious Disease"/>
            <person name="Wu L."/>
            <person name="Ma J."/>
        </authorList>
    </citation>
    <scope>NUCLEOTIDE SEQUENCE [LARGE SCALE GENOMIC DNA]</scope>
    <source>
        <strain evidence="3">CGMCC 4.7682</strain>
    </source>
</reference>
<protein>
    <submittedName>
        <fullName evidence="2">Uncharacterized protein</fullName>
    </submittedName>
</protein>
<evidence type="ECO:0000313" key="2">
    <source>
        <dbReference type="EMBL" id="MFC3509761.1"/>
    </source>
</evidence>
<keyword evidence="1" id="KW-0472">Membrane</keyword>
<accession>A0ABV7Q936</accession>
<proteinExistence type="predicted"/>
<dbReference type="EMBL" id="JBHRWI010000006">
    <property type="protein sequence ID" value="MFC3509761.1"/>
    <property type="molecule type" value="Genomic_DNA"/>
</dbReference>
<organism evidence="2 3">
    <name type="scientific">Amycolatopsis halotolerans</name>
    <dbReference type="NCBI Taxonomy" id="330083"/>
    <lineage>
        <taxon>Bacteria</taxon>
        <taxon>Bacillati</taxon>
        <taxon>Actinomycetota</taxon>
        <taxon>Actinomycetes</taxon>
        <taxon>Pseudonocardiales</taxon>
        <taxon>Pseudonocardiaceae</taxon>
        <taxon>Amycolatopsis</taxon>
    </lineage>
</organism>
<dbReference type="Proteomes" id="UP001595764">
    <property type="component" value="Unassembled WGS sequence"/>
</dbReference>
<feature type="transmembrane region" description="Helical" evidence="1">
    <location>
        <begin position="12"/>
        <end position="35"/>
    </location>
</feature>
<keyword evidence="3" id="KW-1185">Reference proteome</keyword>
<sequence>MDELAGHLATWGAGTLFLTALVFGFFPVFAVNLLARVYPKGHPRRAELVAELHDVPRRERLIWVAEQLATVLFDGVPERVRARRRDASVERERREFQELTPVEQMERLRILIARLRSFGSDDLMSEAILCRTEEGWRSDSSRVLAGEIVQVHVRAHRRPGFEPWPERQAVAADPERGWYRPAYSPRLLHRAPRPAGLLKPGGST</sequence>
<evidence type="ECO:0000313" key="3">
    <source>
        <dbReference type="Proteomes" id="UP001595764"/>
    </source>
</evidence>